<dbReference type="EMBL" id="AP018220">
    <property type="protein sequence ID" value="BAY73492.1"/>
    <property type="molecule type" value="Genomic_DNA"/>
</dbReference>
<dbReference type="Proteomes" id="UP000217507">
    <property type="component" value="Plasmid Plasmid4 dna"/>
</dbReference>
<proteinExistence type="predicted"/>
<name>A0A1Z4KX78_ANAVA</name>
<protein>
    <submittedName>
        <fullName evidence="1">Uncharacterized protein</fullName>
    </submittedName>
</protein>
<gene>
    <name evidence="1" type="ORF">NIES23_63440</name>
</gene>
<dbReference type="AlphaFoldDB" id="A0A1Z4KX78"/>
<sequence>MSEKTSYESRRITISYLAVYELCQMFDIPQDAPTQAFSAAIEKLIFQSGVNKSALPTPQNTVSTPAPIQPNKARLSSMVNQLNGVAS</sequence>
<accession>A0A1Z4KX78</accession>
<reference evidence="1 2" key="1">
    <citation type="submission" date="2017-06" db="EMBL/GenBank/DDBJ databases">
        <title>Genome sequencing of cyanobaciteial culture collection at National Institute for Environmental Studies (NIES).</title>
        <authorList>
            <person name="Hirose Y."/>
            <person name="Shimura Y."/>
            <person name="Fujisawa T."/>
            <person name="Nakamura Y."/>
            <person name="Kawachi M."/>
        </authorList>
    </citation>
    <scope>NUCLEOTIDE SEQUENCE [LARGE SCALE GENOMIC DNA]</scope>
    <source>
        <strain evidence="1 2">NIES-23</strain>
        <plasmid evidence="2">Plasmid Plasmid4 dna</plasmid>
    </source>
</reference>
<organism evidence="1 2">
    <name type="scientific">Trichormus variabilis NIES-23</name>
    <dbReference type="NCBI Taxonomy" id="1973479"/>
    <lineage>
        <taxon>Bacteria</taxon>
        <taxon>Bacillati</taxon>
        <taxon>Cyanobacteriota</taxon>
        <taxon>Cyanophyceae</taxon>
        <taxon>Nostocales</taxon>
        <taxon>Nostocaceae</taxon>
        <taxon>Trichormus</taxon>
    </lineage>
</organism>
<evidence type="ECO:0000313" key="2">
    <source>
        <dbReference type="Proteomes" id="UP000217507"/>
    </source>
</evidence>
<keyword evidence="1" id="KW-0614">Plasmid</keyword>
<evidence type="ECO:0000313" key="1">
    <source>
        <dbReference type="EMBL" id="BAY73492.1"/>
    </source>
</evidence>
<geneLocation type="plasmid" evidence="1">
    <name>plasmid4</name>
</geneLocation>